<dbReference type="InterPro" id="IPR050503">
    <property type="entry name" value="cAMP-dep_PK_reg_su-like"/>
</dbReference>
<proteinExistence type="predicted"/>
<protein>
    <recommendedName>
        <fullName evidence="1">Cyclic nucleotide-binding domain-containing protein</fullName>
    </recommendedName>
</protein>
<evidence type="ECO:0000313" key="2">
    <source>
        <dbReference type="EMBL" id="OMJ76646.1"/>
    </source>
</evidence>
<name>A0A1R2BIQ2_9CILI</name>
<dbReference type="InterPro" id="IPR014710">
    <property type="entry name" value="RmlC-like_jellyroll"/>
</dbReference>
<dbReference type="GO" id="GO:0005952">
    <property type="term" value="C:cAMP-dependent protein kinase complex"/>
    <property type="evidence" value="ECO:0007669"/>
    <property type="project" value="InterPro"/>
</dbReference>
<evidence type="ECO:0000259" key="1">
    <source>
        <dbReference type="PROSITE" id="PS50042"/>
    </source>
</evidence>
<dbReference type="Pfam" id="PF00027">
    <property type="entry name" value="cNMP_binding"/>
    <property type="match status" value="2"/>
</dbReference>
<dbReference type="GO" id="GO:0030552">
    <property type="term" value="F:cAMP binding"/>
    <property type="evidence" value="ECO:0007669"/>
    <property type="project" value="TreeGrafter"/>
</dbReference>
<dbReference type="PANTHER" id="PTHR11635:SF152">
    <property type="entry name" value="CAMP-DEPENDENT PROTEIN KINASE TYPE I REGULATORY SUBUNIT-RELATED"/>
    <property type="match status" value="1"/>
</dbReference>
<accession>A0A1R2BIQ2</accession>
<dbReference type="OrthoDB" id="10264606at2759"/>
<dbReference type="PROSITE" id="PS50042">
    <property type="entry name" value="CNMP_BINDING_3"/>
    <property type="match status" value="2"/>
</dbReference>
<dbReference type="InterPro" id="IPR018490">
    <property type="entry name" value="cNMP-bd_dom_sf"/>
</dbReference>
<dbReference type="SUPFAM" id="SSF51206">
    <property type="entry name" value="cAMP-binding domain-like"/>
    <property type="match status" value="2"/>
</dbReference>
<dbReference type="InterPro" id="IPR018488">
    <property type="entry name" value="cNMP-bd_CS"/>
</dbReference>
<dbReference type="CDD" id="cd00038">
    <property type="entry name" value="CAP_ED"/>
    <property type="match status" value="2"/>
</dbReference>
<gene>
    <name evidence="2" type="ORF">SteCoe_23950</name>
</gene>
<organism evidence="2 3">
    <name type="scientific">Stentor coeruleus</name>
    <dbReference type="NCBI Taxonomy" id="5963"/>
    <lineage>
        <taxon>Eukaryota</taxon>
        <taxon>Sar</taxon>
        <taxon>Alveolata</taxon>
        <taxon>Ciliophora</taxon>
        <taxon>Postciliodesmatophora</taxon>
        <taxon>Heterotrichea</taxon>
        <taxon>Heterotrichida</taxon>
        <taxon>Stentoridae</taxon>
        <taxon>Stentor</taxon>
    </lineage>
</organism>
<dbReference type="GO" id="GO:0004862">
    <property type="term" value="F:cAMP-dependent protein kinase inhibitor activity"/>
    <property type="evidence" value="ECO:0007669"/>
    <property type="project" value="TreeGrafter"/>
</dbReference>
<dbReference type="AlphaFoldDB" id="A0A1R2BIQ2"/>
<sequence length="463" mass="53215">MDKRRVYIKIDTHGLQKSKNLHRTPQTARSNLKSALSPTICIPSATRILKVRSPLGKISSLSKLEKPVQSPKLQTGVFPKWLLERTDFQNHLASTIENDIGIICKKPYQLRSAIENRELFEWCETCSFFKTLSDYTKADVCSKLRTSFFNTNEVMVKEGDVGDRMFIILTGSVGIYNANGLIDSVGSNNIIGEMALENNAKRNATVIAHEPVTALLLTKEDYLNIVMRQRHKQRDLIVNFMKHVEFFKDLLAARLEVIAWNMIIVTYKDQQVIYSESQHANSIYFIAEGAIKLDINVTVTKRLQIPNKKKETLIDKDTYTRVIRTCKQGDFFGEEEVVEKCKRKTRAVALGNTELYILKKEFLFEILSDKDIKDLMKVHDRIPGIEDLRKVVRKTVSDKKLKLNAVLDATNLVPLPSGRKDFDIAMEKKANIVKTFLEVHKKEMSKILLKRESFFVHRKSEQY</sequence>
<comment type="caution">
    <text evidence="2">The sequence shown here is derived from an EMBL/GenBank/DDBJ whole genome shotgun (WGS) entry which is preliminary data.</text>
</comment>
<dbReference type="Proteomes" id="UP000187209">
    <property type="component" value="Unassembled WGS sequence"/>
</dbReference>
<dbReference type="PANTHER" id="PTHR11635">
    <property type="entry name" value="CAMP-DEPENDENT PROTEIN KINASE REGULATORY CHAIN"/>
    <property type="match status" value="1"/>
</dbReference>
<reference evidence="2 3" key="1">
    <citation type="submission" date="2016-11" db="EMBL/GenBank/DDBJ databases">
        <title>The macronuclear genome of Stentor coeruleus: a giant cell with tiny introns.</title>
        <authorList>
            <person name="Slabodnick M."/>
            <person name="Ruby J.G."/>
            <person name="Reiff S.B."/>
            <person name="Swart E.C."/>
            <person name="Gosai S."/>
            <person name="Prabakaran S."/>
            <person name="Witkowska E."/>
            <person name="Larue G.E."/>
            <person name="Fisher S."/>
            <person name="Freeman R.M."/>
            <person name="Gunawardena J."/>
            <person name="Chu W."/>
            <person name="Stover N.A."/>
            <person name="Gregory B.D."/>
            <person name="Nowacki M."/>
            <person name="Derisi J."/>
            <person name="Roy S.W."/>
            <person name="Marshall W.F."/>
            <person name="Sood P."/>
        </authorList>
    </citation>
    <scope>NUCLEOTIDE SEQUENCE [LARGE SCALE GENOMIC DNA]</scope>
    <source>
        <strain evidence="2">WM001</strain>
    </source>
</reference>
<evidence type="ECO:0000313" key="3">
    <source>
        <dbReference type="Proteomes" id="UP000187209"/>
    </source>
</evidence>
<dbReference type="GO" id="GO:0034236">
    <property type="term" value="F:protein kinase A catalytic subunit binding"/>
    <property type="evidence" value="ECO:0007669"/>
    <property type="project" value="TreeGrafter"/>
</dbReference>
<dbReference type="EMBL" id="MPUH01000620">
    <property type="protein sequence ID" value="OMJ76646.1"/>
    <property type="molecule type" value="Genomic_DNA"/>
</dbReference>
<feature type="domain" description="Cyclic nucleotide-binding" evidence="1">
    <location>
        <begin position="128"/>
        <end position="243"/>
    </location>
</feature>
<feature type="domain" description="Cyclic nucleotide-binding" evidence="1">
    <location>
        <begin position="246"/>
        <end position="367"/>
    </location>
</feature>
<dbReference type="GO" id="GO:0005829">
    <property type="term" value="C:cytosol"/>
    <property type="evidence" value="ECO:0007669"/>
    <property type="project" value="TreeGrafter"/>
</dbReference>
<dbReference type="PROSITE" id="PS00888">
    <property type="entry name" value="CNMP_BINDING_1"/>
    <property type="match status" value="1"/>
</dbReference>
<dbReference type="SMART" id="SM00100">
    <property type="entry name" value="cNMP"/>
    <property type="match status" value="2"/>
</dbReference>
<dbReference type="InterPro" id="IPR000595">
    <property type="entry name" value="cNMP-bd_dom"/>
</dbReference>
<dbReference type="Gene3D" id="2.60.120.10">
    <property type="entry name" value="Jelly Rolls"/>
    <property type="match status" value="2"/>
</dbReference>
<keyword evidence="3" id="KW-1185">Reference proteome</keyword>